<dbReference type="AlphaFoldDB" id="A0A1E4S5N5"/>
<proteinExistence type="predicted"/>
<sequence>MGWFNSGKKEEEKVSSGSNTLADGVVVSVQDVPATVDKFVAESPLSVYLIDGEREADRSIICRANENGGQTCLNLSINGITLFKTMQGKNYFCSLPPDIGATHFECRKIT</sequence>
<evidence type="ECO:0000313" key="2">
    <source>
        <dbReference type="Proteomes" id="UP000094389"/>
    </source>
</evidence>
<dbReference type="OrthoDB" id="5277092at2759"/>
<keyword evidence="2" id="KW-1185">Reference proteome</keyword>
<name>A0A1E4S5N5_CYBJN</name>
<accession>A0A1E4S5N5</accession>
<dbReference type="Proteomes" id="UP000094389">
    <property type="component" value="Unassembled WGS sequence"/>
</dbReference>
<protein>
    <submittedName>
        <fullName evidence="1">Uncharacterized protein</fullName>
    </submittedName>
</protein>
<evidence type="ECO:0000313" key="1">
    <source>
        <dbReference type="EMBL" id="ODV74763.1"/>
    </source>
</evidence>
<dbReference type="OMA" id="FQAMQDQ"/>
<dbReference type="RefSeq" id="XP_020071802.1">
    <property type="nucleotide sequence ID" value="XM_020213596.1"/>
</dbReference>
<dbReference type="GeneID" id="30987992"/>
<gene>
    <name evidence="1" type="ORF">CYBJADRAFT_161257</name>
</gene>
<organism evidence="1 2">
    <name type="scientific">Cyberlindnera jadinii (strain ATCC 18201 / CBS 1600 / BCRC 20928 / JCM 3617 / NBRC 0987 / NRRL Y-1542)</name>
    <name type="common">Torula yeast</name>
    <name type="synonym">Candida utilis</name>
    <dbReference type="NCBI Taxonomy" id="983966"/>
    <lineage>
        <taxon>Eukaryota</taxon>
        <taxon>Fungi</taxon>
        <taxon>Dikarya</taxon>
        <taxon>Ascomycota</taxon>
        <taxon>Saccharomycotina</taxon>
        <taxon>Saccharomycetes</taxon>
        <taxon>Phaffomycetales</taxon>
        <taxon>Phaffomycetaceae</taxon>
        <taxon>Cyberlindnera</taxon>
    </lineage>
</organism>
<dbReference type="EMBL" id="KV453927">
    <property type="protein sequence ID" value="ODV74763.1"/>
    <property type="molecule type" value="Genomic_DNA"/>
</dbReference>
<reference evidence="1 2" key="1">
    <citation type="journal article" date="2016" name="Proc. Natl. Acad. Sci. U.S.A.">
        <title>Comparative genomics of biotechnologically important yeasts.</title>
        <authorList>
            <person name="Riley R."/>
            <person name="Haridas S."/>
            <person name="Wolfe K.H."/>
            <person name="Lopes M.R."/>
            <person name="Hittinger C.T."/>
            <person name="Goeker M."/>
            <person name="Salamov A.A."/>
            <person name="Wisecaver J.H."/>
            <person name="Long T.M."/>
            <person name="Calvey C.H."/>
            <person name="Aerts A.L."/>
            <person name="Barry K.W."/>
            <person name="Choi C."/>
            <person name="Clum A."/>
            <person name="Coughlan A.Y."/>
            <person name="Deshpande S."/>
            <person name="Douglass A.P."/>
            <person name="Hanson S.J."/>
            <person name="Klenk H.-P."/>
            <person name="LaButti K.M."/>
            <person name="Lapidus A."/>
            <person name="Lindquist E.A."/>
            <person name="Lipzen A.M."/>
            <person name="Meier-Kolthoff J.P."/>
            <person name="Ohm R.A."/>
            <person name="Otillar R.P."/>
            <person name="Pangilinan J.L."/>
            <person name="Peng Y."/>
            <person name="Rokas A."/>
            <person name="Rosa C.A."/>
            <person name="Scheuner C."/>
            <person name="Sibirny A.A."/>
            <person name="Slot J.C."/>
            <person name="Stielow J.B."/>
            <person name="Sun H."/>
            <person name="Kurtzman C.P."/>
            <person name="Blackwell M."/>
            <person name="Grigoriev I.V."/>
            <person name="Jeffries T.W."/>
        </authorList>
    </citation>
    <scope>NUCLEOTIDE SEQUENCE [LARGE SCALE GENOMIC DNA]</scope>
    <source>
        <strain evidence="2">ATCC 18201 / CBS 1600 / BCRC 20928 / JCM 3617 / NBRC 0987 / NRRL Y-1542</strain>
    </source>
</reference>